<dbReference type="InterPro" id="IPR006944">
    <property type="entry name" value="Phage/GTA_portal"/>
</dbReference>
<proteinExistence type="predicted"/>
<dbReference type="RefSeq" id="WP_005122879.1">
    <property type="nucleotide sequence ID" value="NZ_CP016192.1"/>
</dbReference>
<name>A0ABD7HI78_9MYCO</name>
<reference evidence="2 3" key="1">
    <citation type="submission" date="2018-08" db="EMBL/GenBank/DDBJ databases">
        <title>Linezolid Resistance in Mycobacterium abscessus: MIC Distribution and Comprehensive Investigation of Resistance Mechanisms.</title>
        <authorList>
            <person name="Ye M."/>
            <person name="Xu L."/>
            <person name="Zou Y."/>
            <person name="Li B."/>
            <person name="Guo Q."/>
            <person name="Zhang Y."/>
            <person name="Zhan M."/>
            <person name="Xu B."/>
            <person name="Yu F."/>
            <person name="Zhang Z."/>
            <person name="Chu H."/>
        </authorList>
    </citation>
    <scope>NUCLEOTIDE SEQUENCE [LARGE SCALE GENOMIC DNA]</scope>
    <source>
        <strain evidence="2 3">G143</strain>
    </source>
</reference>
<evidence type="ECO:0000313" key="2">
    <source>
        <dbReference type="EMBL" id="RIT32121.1"/>
    </source>
</evidence>
<sequence length="432" mass="48396">MGITVSGGTPIPIGTPWSRYSPIQQRIDISPFLSLEYFEIWRLQPSVRRVVSFLARNIAQLGIGVFERQSEAERAKVFEHPLAKLLYRPNPKMTPYRFKSTLIHDLGIYDVAYWRKLRVGSKLVGLQHLPPRLVTPDNYNSPGLSPTAFKVAGPAGSAGEVIPADDVFYVRGYGGIYDIGISPLESLRQILREEWSASDMRDQIMRNGARMSGYLSRPKEAPAWTKEARAKFKESWRSQYAGADASQAGGTPVLEDGMTFVQASQTAKDLQYIEGRKLTDEEVCRSYFIPPPMIGILDRATFANITEQHAMLYQDTLGPLLEQIEDEIDLQLLPELEPVTPERFFCEFNLREKLTGNFKDRAGIMQTAVGGPWLTINEARALDNRPPVEGGDDLIKPLNLTQNGDRNPIPADDQAPEQPADNEATDELDDDE</sequence>
<protein>
    <submittedName>
        <fullName evidence="2">Phage portal protein</fullName>
    </submittedName>
</protein>
<dbReference type="Proteomes" id="UP000284557">
    <property type="component" value="Unassembled WGS sequence"/>
</dbReference>
<dbReference type="NCBIfam" id="TIGR01537">
    <property type="entry name" value="portal_HK97"/>
    <property type="match status" value="1"/>
</dbReference>
<organism evidence="2 3">
    <name type="scientific">Mycobacteroides abscessus</name>
    <dbReference type="NCBI Taxonomy" id="36809"/>
    <lineage>
        <taxon>Bacteria</taxon>
        <taxon>Bacillati</taxon>
        <taxon>Actinomycetota</taxon>
        <taxon>Actinomycetes</taxon>
        <taxon>Mycobacteriales</taxon>
        <taxon>Mycobacteriaceae</taxon>
        <taxon>Mycobacteroides</taxon>
    </lineage>
</organism>
<comment type="caution">
    <text evidence="2">The sequence shown here is derived from an EMBL/GenBank/DDBJ whole genome shotgun (WGS) entry which is preliminary data.</text>
</comment>
<dbReference type="InterPro" id="IPR006427">
    <property type="entry name" value="Portal_HK97"/>
</dbReference>
<accession>A0ABD7HI78</accession>
<dbReference type="Pfam" id="PF04860">
    <property type="entry name" value="Phage_portal"/>
    <property type="match status" value="1"/>
</dbReference>
<feature type="compositionally biased region" description="Acidic residues" evidence="1">
    <location>
        <begin position="423"/>
        <end position="432"/>
    </location>
</feature>
<dbReference type="EMBL" id="QXBN01000026">
    <property type="protein sequence ID" value="RIT32121.1"/>
    <property type="molecule type" value="Genomic_DNA"/>
</dbReference>
<gene>
    <name evidence="2" type="ORF">D2E76_24075</name>
</gene>
<evidence type="ECO:0000313" key="3">
    <source>
        <dbReference type="Proteomes" id="UP000284557"/>
    </source>
</evidence>
<evidence type="ECO:0000256" key="1">
    <source>
        <dbReference type="SAM" id="MobiDB-lite"/>
    </source>
</evidence>
<feature type="region of interest" description="Disordered" evidence="1">
    <location>
        <begin position="384"/>
        <end position="432"/>
    </location>
</feature>
<dbReference type="AlphaFoldDB" id="A0ABD7HI78"/>